<dbReference type="SUPFAM" id="SSF56601">
    <property type="entry name" value="beta-lactamase/transpeptidase-like"/>
    <property type="match status" value="1"/>
</dbReference>
<evidence type="ECO:0000313" key="2">
    <source>
        <dbReference type="EMBL" id="MFD2969546.1"/>
    </source>
</evidence>
<dbReference type="InterPro" id="IPR001466">
    <property type="entry name" value="Beta-lactam-related"/>
</dbReference>
<dbReference type="Pfam" id="PF00144">
    <property type="entry name" value="Beta-lactamase"/>
    <property type="match status" value="1"/>
</dbReference>
<name>A0ABW6BJ92_9SPHI</name>
<dbReference type="GO" id="GO:0016787">
    <property type="term" value="F:hydrolase activity"/>
    <property type="evidence" value="ECO:0007669"/>
    <property type="project" value="UniProtKB-KW"/>
</dbReference>
<dbReference type="InterPro" id="IPR012338">
    <property type="entry name" value="Beta-lactam/transpept-like"/>
</dbReference>
<keyword evidence="3" id="KW-1185">Reference proteome</keyword>
<comment type="caution">
    <text evidence="2">The sequence shown here is derived from an EMBL/GenBank/DDBJ whole genome shotgun (WGS) entry which is preliminary data.</text>
</comment>
<dbReference type="RefSeq" id="WP_320185379.1">
    <property type="nucleotide sequence ID" value="NZ_CP138332.1"/>
</dbReference>
<dbReference type="PANTHER" id="PTHR43283:SF7">
    <property type="entry name" value="BETA-LACTAMASE-RELATED DOMAIN-CONTAINING PROTEIN"/>
    <property type="match status" value="1"/>
</dbReference>
<organism evidence="2 3">
    <name type="scientific">Sphingobacterium bambusae</name>
    <dbReference type="NCBI Taxonomy" id="662858"/>
    <lineage>
        <taxon>Bacteria</taxon>
        <taxon>Pseudomonadati</taxon>
        <taxon>Bacteroidota</taxon>
        <taxon>Sphingobacteriia</taxon>
        <taxon>Sphingobacteriales</taxon>
        <taxon>Sphingobacteriaceae</taxon>
        <taxon>Sphingobacterium</taxon>
    </lineage>
</organism>
<dbReference type="PANTHER" id="PTHR43283">
    <property type="entry name" value="BETA-LACTAMASE-RELATED"/>
    <property type="match status" value="1"/>
</dbReference>
<dbReference type="EMBL" id="JBHUPB010000014">
    <property type="protein sequence ID" value="MFD2969546.1"/>
    <property type="molecule type" value="Genomic_DNA"/>
</dbReference>
<accession>A0ABW6BJ92</accession>
<protein>
    <submittedName>
        <fullName evidence="2">Serine hydrolase domain-containing protein</fullName>
        <ecNumber evidence="2">3.-.-.-</ecNumber>
    </submittedName>
</protein>
<evidence type="ECO:0000259" key="1">
    <source>
        <dbReference type="Pfam" id="PF00144"/>
    </source>
</evidence>
<sequence length="383" mass="43693">MKLFPKILAWIAGLILLLIASAYIFKVDYILKAVWVTYFHGHTTAYLADYPYFDNHSVQTATPQPWAEHAQKIQLPDSMAQFHEAEKSVAYVIIHRDSIVLEQYFDEYDRDSKSNSFSMAKSVVSAILGKVIEDGKIKGLDQKIVDFVPEIAGKHAAEVTFRDLVSMSSGMKWEEDYYSPFSVVTQLYFDKSIEAMLPKLPISSKPGQRFSYQSGDTQLLGIAIERATRSSLSELLSEYFWKPMGAEQEALWQVDSKEQGIEKAYCCLASNALDFARFGKLYLQHGRWNDKQLLSEDYVSASLTPRFANGENYGYSWWLGNFKGKPYFYMDGHLGQFVIVIPSDELIIVRLGHQFDNKPKGDPGSAFYKFIDDAYQLLDKKPQ</sequence>
<dbReference type="EC" id="3.-.-.-" evidence="2"/>
<evidence type="ECO:0000313" key="3">
    <source>
        <dbReference type="Proteomes" id="UP001597525"/>
    </source>
</evidence>
<gene>
    <name evidence="2" type="ORF">ACFS7Y_19285</name>
</gene>
<dbReference type="Proteomes" id="UP001597525">
    <property type="component" value="Unassembled WGS sequence"/>
</dbReference>
<proteinExistence type="predicted"/>
<feature type="domain" description="Beta-lactamase-related" evidence="1">
    <location>
        <begin position="86"/>
        <end position="359"/>
    </location>
</feature>
<dbReference type="InterPro" id="IPR050789">
    <property type="entry name" value="Diverse_Enzym_Activities"/>
</dbReference>
<dbReference type="Gene3D" id="3.40.710.10">
    <property type="entry name" value="DD-peptidase/beta-lactamase superfamily"/>
    <property type="match status" value="1"/>
</dbReference>
<keyword evidence="2" id="KW-0378">Hydrolase</keyword>
<reference evidence="3" key="1">
    <citation type="journal article" date="2019" name="Int. J. Syst. Evol. Microbiol.">
        <title>The Global Catalogue of Microorganisms (GCM) 10K type strain sequencing project: providing services to taxonomists for standard genome sequencing and annotation.</title>
        <authorList>
            <consortium name="The Broad Institute Genomics Platform"/>
            <consortium name="The Broad Institute Genome Sequencing Center for Infectious Disease"/>
            <person name="Wu L."/>
            <person name="Ma J."/>
        </authorList>
    </citation>
    <scope>NUCLEOTIDE SEQUENCE [LARGE SCALE GENOMIC DNA]</scope>
    <source>
        <strain evidence="3">KCTC 22814</strain>
    </source>
</reference>